<evidence type="ECO:0000313" key="2">
    <source>
        <dbReference type="EMBL" id="CAH2011692.1"/>
    </source>
</evidence>
<proteinExistence type="predicted"/>
<keyword evidence="1" id="KW-0732">Signal</keyword>
<gene>
    <name evidence="2" type="ORF">ACAOBT_LOCUS32349</name>
</gene>
<dbReference type="AlphaFoldDB" id="A0A9P0Q9D4"/>
<feature type="signal peptide" evidence="1">
    <location>
        <begin position="1"/>
        <end position="23"/>
    </location>
</feature>
<organism evidence="2 3">
    <name type="scientific">Acanthoscelides obtectus</name>
    <name type="common">Bean weevil</name>
    <name type="synonym">Bruchus obtectus</name>
    <dbReference type="NCBI Taxonomy" id="200917"/>
    <lineage>
        <taxon>Eukaryota</taxon>
        <taxon>Metazoa</taxon>
        <taxon>Ecdysozoa</taxon>
        <taxon>Arthropoda</taxon>
        <taxon>Hexapoda</taxon>
        <taxon>Insecta</taxon>
        <taxon>Pterygota</taxon>
        <taxon>Neoptera</taxon>
        <taxon>Endopterygota</taxon>
        <taxon>Coleoptera</taxon>
        <taxon>Polyphaga</taxon>
        <taxon>Cucujiformia</taxon>
        <taxon>Chrysomeloidea</taxon>
        <taxon>Chrysomelidae</taxon>
        <taxon>Bruchinae</taxon>
        <taxon>Bruchini</taxon>
        <taxon>Acanthoscelides</taxon>
    </lineage>
</organism>
<sequence length="103" mass="10661">MRPIFASTLTVVLLGVLLSPAEQKSKRFIGGGGFGGGFGGIGIPVAHYHHPYYPRPYYPRPYYPPPPPPLPYYGGYGRPKVIGGGVAGFAVGGVVGGAGGFGR</sequence>
<name>A0A9P0Q9D4_ACAOB</name>
<dbReference type="EMBL" id="CAKOFQ010008107">
    <property type="protein sequence ID" value="CAH2011692.1"/>
    <property type="molecule type" value="Genomic_DNA"/>
</dbReference>
<evidence type="ECO:0000313" key="3">
    <source>
        <dbReference type="Proteomes" id="UP001152888"/>
    </source>
</evidence>
<protein>
    <submittedName>
        <fullName evidence="2">Uncharacterized protein</fullName>
    </submittedName>
</protein>
<feature type="chain" id="PRO_5040215343" evidence="1">
    <location>
        <begin position="24"/>
        <end position="103"/>
    </location>
</feature>
<evidence type="ECO:0000256" key="1">
    <source>
        <dbReference type="SAM" id="SignalP"/>
    </source>
</evidence>
<comment type="caution">
    <text evidence="2">The sequence shown here is derived from an EMBL/GenBank/DDBJ whole genome shotgun (WGS) entry which is preliminary data.</text>
</comment>
<dbReference type="Proteomes" id="UP001152888">
    <property type="component" value="Unassembled WGS sequence"/>
</dbReference>
<reference evidence="2" key="1">
    <citation type="submission" date="2022-03" db="EMBL/GenBank/DDBJ databases">
        <authorList>
            <person name="Sayadi A."/>
        </authorList>
    </citation>
    <scope>NUCLEOTIDE SEQUENCE</scope>
</reference>
<accession>A0A9P0Q9D4</accession>
<keyword evidence="3" id="KW-1185">Reference proteome</keyword>